<name>A0A1W6K703_9GAMM</name>
<gene>
    <name evidence="1" type="ORF">MARSALSMR5_01093</name>
</gene>
<dbReference type="STRING" id="1420917.AU15_12135"/>
<reference evidence="1 2" key="1">
    <citation type="submission" date="2017-04" db="EMBL/GenBank/DDBJ databases">
        <title>Genome Sequence of Marinobacter salarius strain SMR5 Isolated from a culture of the Diatom Skeletonema marinoi.</title>
        <authorList>
            <person name="Topel M."/>
            <person name="Pinder M.I.M."/>
            <person name="Johansson O.N."/>
            <person name="Kourtchenko O."/>
            <person name="Godhe A."/>
            <person name="Clarke A.K."/>
        </authorList>
    </citation>
    <scope>NUCLEOTIDE SEQUENCE [LARGE SCALE GENOMIC DNA]</scope>
    <source>
        <strain evidence="1 2">SMR5</strain>
    </source>
</reference>
<organism evidence="1 2">
    <name type="scientific">Marinobacter salarius</name>
    <dbReference type="NCBI Taxonomy" id="1420917"/>
    <lineage>
        <taxon>Bacteria</taxon>
        <taxon>Pseudomonadati</taxon>
        <taxon>Pseudomonadota</taxon>
        <taxon>Gammaproteobacteria</taxon>
        <taxon>Pseudomonadales</taxon>
        <taxon>Marinobacteraceae</taxon>
        <taxon>Marinobacter</taxon>
    </lineage>
</organism>
<dbReference type="AlphaFoldDB" id="A0A1W6K703"/>
<dbReference type="EMBL" id="CP020931">
    <property type="protein sequence ID" value="ARM83187.1"/>
    <property type="molecule type" value="Genomic_DNA"/>
</dbReference>
<sequence>MFRSPAFGVSATAGYNGLPQTVAENVMPIEKIKWSDAVVNKFQVLVIPLLSLIAGCTNMAGDVARTIHPAPSSALDENTLFSVASEFFIGKDYECDARHDLSTLRCAKELRDLYIHQTQAVVQIYPGDDVAYPHTLVTSRWDEGLIPGEFISSEFTNPDVTAFCEYLQAQAVGSCRLLTEHGSARSPE</sequence>
<evidence type="ECO:0000313" key="1">
    <source>
        <dbReference type="EMBL" id="ARM83187.1"/>
    </source>
</evidence>
<evidence type="ECO:0000313" key="2">
    <source>
        <dbReference type="Proteomes" id="UP000193100"/>
    </source>
</evidence>
<proteinExistence type="predicted"/>
<dbReference type="Proteomes" id="UP000193100">
    <property type="component" value="Chromosome"/>
</dbReference>
<protein>
    <submittedName>
        <fullName evidence="1">Uncharacterized protein</fullName>
    </submittedName>
</protein>
<accession>A0A1W6K703</accession>